<reference evidence="3 4" key="1">
    <citation type="submission" date="2018-05" db="EMBL/GenBank/DDBJ databases">
        <title>A metagenomic window into the 2 km-deep terrestrial subsurface aquifer revealed taxonomically and functionally diverse microbial community comprising novel uncultured bacterial lineages.</title>
        <authorList>
            <person name="Kadnikov V.V."/>
            <person name="Mardanov A.V."/>
            <person name="Beletsky A.V."/>
            <person name="Banks D."/>
            <person name="Pimenov N.V."/>
            <person name="Frank Y.A."/>
            <person name="Karnachuk O.V."/>
            <person name="Ravin N.V."/>
        </authorList>
    </citation>
    <scope>NUCLEOTIDE SEQUENCE [LARGE SCALE GENOMIC DNA]</scope>
    <source>
        <strain evidence="3">BY</strain>
    </source>
</reference>
<evidence type="ECO:0000313" key="4">
    <source>
        <dbReference type="Proteomes" id="UP000262583"/>
    </source>
</evidence>
<evidence type="ECO:0000313" key="3">
    <source>
        <dbReference type="EMBL" id="AXA37542.1"/>
    </source>
</evidence>
<keyword evidence="1" id="KW-0812">Transmembrane</keyword>
<gene>
    <name evidence="3" type="ORF">BRCON_2800</name>
</gene>
<sequence>MSLCPSLSEAAPTTNRLLPATWGYLDLTKLPVLVALVLFGAFYFYLDRRMRAGAQIHLRRLPGIDAIEEAIGRATEMGRPVLFIPGINDIDDIQTLAGINILSHVAYIAAEYDTPVIVACRRSVVLTISEEVVKASSLAAGRPENYIPNNMRYLSDDQFAFTAGVNGIMLRERPASCIYQGCFYSESLILAETGYVSGAIQVAGTANIAQLPFFVAACDFTLIGEEFFAASAYLSREPTIVASIRASDLLKMVILPVILLGVVGATVAATAGEATWLGAYSVKFVEILKELF</sequence>
<feature type="transmembrane region" description="Helical" evidence="1">
    <location>
        <begin position="253"/>
        <end position="272"/>
    </location>
</feature>
<feature type="transmembrane region" description="Helical" evidence="1">
    <location>
        <begin position="27"/>
        <end position="46"/>
    </location>
</feature>
<dbReference type="AlphaFoldDB" id="A0A2Z4YAB2"/>
<protein>
    <recommendedName>
        <fullName evidence="2">DUF6754 domain-containing protein</fullName>
    </recommendedName>
</protein>
<proteinExistence type="predicted"/>
<feature type="domain" description="DUF6754" evidence="2">
    <location>
        <begin position="24"/>
        <end position="271"/>
    </location>
</feature>
<organism evidence="3 4">
    <name type="scientific">Sumerlaea chitinivorans</name>
    <dbReference type="NCBI Taxonomy" id="2250252"/>
    <lineage>
        <taxon>Bacteria</taxon>
        <taxon>Candidatus Sumerlaeota</taxon>
        <taxon>Candidatus Sumerlaeia</taxon>
        <taxon>Candidatus Sumerlaeales</taxon>
        <taxon>Candidatus Sumerlaeaceae</taxon>
        <taxon>Candidatus Sumerlaea</taxon>
    </lineage>
</organism>
<dbReference type="Pfam" id="PF20539">
    <property type="entry name" value="DUF6754"/>
    <property type="match status" value="1"/>
</dbReference>
<dbReference type="KEGG" id="schv:BRCON_2800"/>
<evidence type="ECO:0000259" key="2">
    <source>
        <dbReference type="Pfam" id="PF20539"/>
    </source>
</evidence>
<keyword evidence="1" id="KW-0472">Membrane</keyword>
<accession>A0A2Z4YAB2</accession>
<name>A0A2Z4YAB2_SUMC1</name>
<dbReference type="EMBL" id="CP030759">
    <property type="protein sequence ID" value="AXA37542.1"/>
    <property type="molecule type" value="Genomic_DNA"/>
</dbReference>
<dbReference type="Proteomes" id="UP000262583">
    <property type="component" value="Chromosome"/>
</dbReference>
<dbReference type="InterPro" id="IPR046642">
    <property type="entry name" value="DUF6754"/>
</dbReference>
<keyword evidence="1" id="KW-1133">Transmembrane helix</keyword>
<evidence type="ECO:0000256" key="1">
    <source>
        <dbReference type="SAM" id="Phobius"/>
    </source>
</evidence>